<gene>
    <name evidence="1" type="ORF">Tci_861869</name>
</gene>
<dbReference type="GO" id="GO:0004812">
    <property type="term" value="F:aminoacyl-tRNA ligase activity"/>
    <property type="evidence" value="ECO:0007669"/>
    <property type="project" value="UniProtKB-KW"/>
</dbReference>
<keyword evidence="1" id="KW-0030">Aminoacyl-tRNA synthetase</keyword>
<keyword evidence="1" id="KW-0436">Ligase</keyword>
<protein>
    <submittedName>
        <fullName evidence="1">Aminoacyl-tRNA synthetase, class 1a, anticodon-binding</fullName>
    </submittedName>
</protein>
<dbReference type="AlphaFoldDB" id="A0A699RR01"/>
<accession>A0A699RR01</accession>
<comment type="caution">
    <text evidence="1">The sequence shown here is derived from an EMBL/GenBank/DDBJ whole genome shotgun (WGS) entry which is preliminary data.</text>
</comment>
<feature type="non-terminal residue" evidence="1">
    <location>
        <position position="154"/>
    </location>
</feature>
<dbReference type="EMBL" id="BKCJ011123376">
    <property type="protein sequence ID" value="GFC89899.1"/>
    <property type="molecule type" value="Genomic_DNA"/>
</dbReference>
<reference evidence="1" key="1">
    <citation type="journal article" date="2019" name="Sci. Rep.">
        <title>Draft genome of Tanacetum cinerariifolium, the natural source of mosquito coil.</title>
        <authorList>
            <person name="Yamashiro T."/>
            <person name="Shiraishi A."/>
            <person name="Satake H."/>
            <person name="Nakayama K."/>
        </authorList>
    </citation>
    <scope>NUCLEOTIDE SEQUENCE</scope>
</reference>
<organism evidence="1">
    <name type="scientific">Tanacetum cinerariifolium</name>
    <name type="common">Dalmatian daisy</name>
    <name type="synonym">Chrysanthemum cinerariifolium</name>
    <dbReference type="NCBI Taxonomy" id="118510"/>
    <lineage>
        <taxon>Eukaryota</taxon>
        <taxon>Viridiplantae</taxon>
        <taxon>Streptophyta</taxon>
        <taxon>Embryophyta</taxon>
        <taxon>Tracheophyta</taxon>
        <taxon>Spermatophyta</taxon>
        <taxon>Magnoliopsida</taxon>
        <taxon>eudicotyledons</taxon>
        <taxon>Gunneridae</taxon>
        <taxon>Pentapetalae</taxon>
        <taxon>asterids</taxon>
        <taxon>campanulids</taxon>
        <taxon>Asterales</taxon>
        <taxon>Asteraceae</taxon>
        <taxon>Asteroideae</taxon>
        <taxon>Anthemideae</taxon>
        <taxon>Anthemidinae</taxon>
        <taxon>Tanacetum</taxon>
    </lineage>
</organism>
<feature type="non-terminal residue" evidence="1">
    <location>
        <position position="1"/>
    </location>
</feature>
<sequence length="154" mass="17319">HNIDGMVKNGGSYDELRLFGIIQAETHISDPSHYGSINIFKRNFDDPLVFNNPGKYLEGLKEFLLSNKLPPNDLEESEVYRYIDDDAFEVCDDYAFVNFSDYFANKPNGGSGSCKLKGKDGYIELYYVALKYAVEATLEVDFAATSKETKVVGK</sequence>
<proteinExistence type="predicted"/>
<evidence type="ECO:0000313" key="1">
    <source>
        <dbReference type="EMBL" id="GFC89899.1"/>
    </source>
</evidence>
<name>A0A699RR01_TANCI</name>